<evidence type="ECO:0000313" key="2">
    <source>
        <dbReference type="EMBL" id="CAG8747771.1"/>
    </source>
</evidence>
<feature type="non-terminal residue" evidence="2">
    <location>
        <position position="1"/>
    </location>
</feature>
<evidence type="ECO:0000313" key="3">
    <source>
        <dbReference type="Proteomes" id="UP000789901"/>
    </source>
</evidence>
<comment type="caution">
    <text evidence="2">The sequence shown here is derived from an EMBL/GenBank/DDBJ whole genome shotgun (WGS) entry which is preliminary data.</text>
</comment>
<protein>
    <submittedName>
        <fullName evidence="2">19731_t:CDS:1</fullName>
    </submittedName>
</protein>
<gene>
    <name evidence="2" type="ORF">GMARGA_LOCUS16054</name>
</gene>
<dbReference type="EMBL" id="CAJVQB010011443">
    <property type="protein sequence ID" value="CAG8747771.1"/>
    <property type="molecule type" value="Genomic_DNA"/>
</dbReference>
<keyword evidence="3" id="KW-1185">Reference proteome</keyword>
<name>A0ABN7VB10_GIGMA</name>
<organism evidence="2 3">
    <name type="scientific">Gigaspora margarita</name>
    <dbReference type="NCBI Taxonomy" id="4874"/>
    <lineage>
        <taxon>Eukaryota</taxon>
        <taxon>Fungi</taxon>
        <taxon>Fungi incertae sedis</taxon>
        <taxon>Mucoromycota</taxon>
        <taxon>Glomeromycotina</taxon>
        <taxon>Glomeromycetes</taxon>
        <taxon>Diversisporales</taxon>
        <taxon>Gigasporaceae</taxon>
        <taxon>Gigaspora</taxon>
    </lineage>
</organism>
<accession>A0ABN7VB10</accession>
<proteinExistence type="predicted"/>
<feature type="region of interest" description="Disordered" evidence="1">
    <location>
        <begin position="92"/>
        <end position="112"/>
    </location>
</feature>
<evidence type="ECO:0000256" key="1">
    <source>
        <dbReference type="SAM" id="MobiDB-lite"/>
    </source>
</evidence>
<sequence length="210" mass="24251">DNIEIKNLLSTKDLEKANNYKTELYHAYVVANQEGKKKNSIGSFLGKVEKKSPNKKIHILECEKVNKENLLHNSPLESSIVPSSKLLKIKENEVEDSQASQKSDSPRKKPIEGKESKIEHVVLTETWDVYLIRIDEAKWLEKEYSIANQIWSNLDTMVRKRITIKDLYTILTSEKEADRYRKRNYIARGLIELDLATSLLAKGLPEKQQI</sequence>
<dbReference type="Proteomes" id="UP000789901">
    <property type="component" value="Unassembled WGS sequence"/>
</dbReference>
<reference evidence="2 3" key="1">
    <citation type="submission" date="2021-06" db="EMBL/GenBank/DDBJ databases">
        <authorList>
            <person name="Kallberg Y."/>
            <person name="Tangrot J."/>
            <person name="Rosling A."/>
        </authorList>
    </citation>
    <scope>NUCLEOTIDE SEQUENCE [LARGE SCALE GENOMIC DNA]</scope>
    <source>
        <strain evidence="2 3">120-4 pot B 10/14</strain>
    </source>
</reference>